<evidence type="ECO:0000256" key="2">
    <source>
        <dbReference type="SAM" id="MobiDB-lite"/>
    </source>
</evidence>
<name>A8N1X5_COPC7</name>
<dbReference type="OMA" id="KNEIFAC"/>
<dbReference type="GO" id="GO:0003723">
    <property type="term" value="F:RNA binding"/>
    <property type="evidence" value="ECO:0007669"/>
    <property type="project" value="UniProtKB-KW"/>
</dbReference>
<dbReference type="EC" id="2.7.7.48" evidence="1"/>
<proteinExistence type="inferred from homology"/>
<dbReference type="PANTHER" id="PTHR23079">
    <property type="entry name" value="RNA-DEPENDENT RNA POLYMERASE"/>
    <property type="match status" value="1"/>
</dbReference>
<dbReference type="GO" id="GO:0030422">
    <property type="term" value="P:siRNA processing"/>
    <property type="evidence" value="ECO:0007669"/>
    <property type="project" value="TreeGrafter"/>
</dbReference>
<organism evidence="4 5">
    <name type="scientific">Coprinopsis cinerea (strain Okayama-7 / 130 / ATCC MYA-4618 / FGSC 9003)</name>
    <name type="common">Inky cap fungus</name>
    <name type="synonym">Hormographiella aspergillata</name>
    <dbReference type="NCBI Taxonomy" id="240176"/>
    <lineage>
        <taxon>Eukaryota</taxon>
        <taxon>Fungi</taxon>
        <taxon>Dikarya</taxon>
        <taxon>Basidiomycota</taxon>
        <taxon>Agaricomycotina</taxon>
        <taxon>Agaricomycetes</taxon>
        <taxon>Agaricomycetidae</taxon>
        <taxon>Agaricales</taxon>
        <taxon>Agaricineae</taxon>
        <taxon>Psathyrellaceae</taxon>
        <taxon>Coprinopsis</taxon>
    </lineage>
</organism>
<keyword evidence="1" id="KW-0808">Transferase</keyword>
<dbReference type="KEGG" id="cci:CC1G_03668"/>
<keyword evidence="5" id="KW-1185">Reference proteome</keyword>
<comment type="caution">
    <text evidence="4">The sequence shown here is derived from an EMBL/GenBank/DDBJ whole genome shotgun (WGS) entry which is preliminary data.</text>
</comment>
<reference evidence="4 5" key="1">
    <citation type="journal article" date="2010" name="Proc. Natl. Acad. Sci. U.S.A.">
        <title>Insights into evolution of multicellular fungi from the assembled chromosomes of the mushroom Coprinopsis cinerea (Coprinus cinereus).</title>
        <authorList>
            <person name="Stajich J.E."/>
            <person name="Wilke S.K."/>
            <person name="Ahren D."/>
            <person name="Au C.H."/>
            <person name="Birren B.W."/>
            <person name="Borodovsky M."/>
            <person name="Burns C."/>
            <person name="Canback B."/>
            <person name="Casselton L.A."/>
            <person name="Cheng C.K."/>
            <person name="Deng J."/>
            <person name="Dietrich F.S."/>
            <person name="Fargo D.C."/>
            <person name="Farman M.L."/>
            <person name="Gathman A.C."/>
            <person name="Goldberg J."/>
            <person name="Guigo R."/>
            <person name="Hoegger P.J."/>
            <person name="Hooker J.B."/>
            <person name="Huggins A."/>
            <person name="James T.Y."/>
            <person name="Kamada T."/>
            <person name="Kilaru S."/>
            <person name="Kodira C."/>
            <person name="Kues U."/>
            <person name="Kupfer D."/>
            <person name="Kwan H.S."/>
            <person name="Lomsadze A."/>
            <person name="Li W."/>
            <person name="Lilly W.W."/>
            <person name="Ma L.J."/>
            <person name="Mackey A.J."/>
            <person name="Manning G."/>
            <person name="Martin F."/>
            <person name="Muraguchi H."/>
            <person name="Natvig D.O."/>
            <person name="Palmerini H."/>
            <person name="Ramesh M.A."/>
            <person name="Rehmeyer C.J."/>
            <person name="Roe B.A."/>
            <person name="Shenoy N."/>
            <person name="Stanke M."/>
            <person name="Ter-Hovhannisyan V."/>
            <person name="Tunlid A."/>
            <person name="Velagapudi R."/>
            <person name="Vision T.J."/>
            <person name="Zeng Q."/>
            <person name="Zolan M.E."/>
            <person name="Pukkila P.J."/>
        </authorList>
    </citation>
    <scope>NUCLEOTIDE SEQUENCE [LARGE SCALE GENOMIC DNA]</scope>
    <source>
        <strain evidence="5">Okayama-7 / 130 / ATCC MYA-4618 / FGSC 9003</strain>
    </source>
</reference>
<dbReference type="GO" id="GO:0003968">
    <property type="term" value="F:RNA-directed RNA polymerase activity"/>
    <property type="evidence" value="ECO:0007669"/>
    <property type="project" value="UniProtKB-KW"/>
</dbReference>
<dbReference type="FunCoup" id="A8N1X5">
    <property type="interactions" value="4"/>
</dbReference>
<dbReference type="EMBL" id="AACS02000001">
    <property type="protein sequence ID" value="EAU92881.1"/>
    <property type="molecule type" value="Genomic_DNA"/>
</dbReference>
<keyword evidence="1 4" id="KW-0696">RNA-directed RNA polymerase</keyword>
<dbReference type="InterPro" id="IPR007855">
    <property type="entry name" value="RDRP"/>
</dbReference>
<dbReference type="eggNOG" id="KOG0988">
    <property type="taxonomic scope" value="Eukaryota"/>
</dbReference>
<dbReference type="InParanoid" id="A8N1X5"/>
<evidence type="ECO:0000313" key="4">
    <source>
        <dbReference type="EMBL" id="EAU92881.1"/>
    </source>
</evidence>
<dbReference type="GO" id="GO:0031380">
    <property type="term" value="C:nuclear RNA-directed RNA polymerase complex"/>
    <property type="evidence" value="ECO:0007669"/>
    <property type="project" value="TreeGrafter"/>
</dbReference>
<gene>
    <name evidence="4" type="ORF">CC1G_03668</name>
</gene>
<comment type="catalytic activity">
    <reaction evidence="1">
        <text>RNA(n) + a ribonucleoside 5'-triphosphate = RNA(n+1) + diphosphate</text>
        <dbReference type="Rhea" id="RHEA:21248"/>
        <dbReference type="Rhea" id="RHEA-COMP:14527"/>
        <dbReference type="Rhea" id="RHEA-COMP:17342"/>
        <dbReference type="ChEBI" id="CHEBI:33019"/>
        <dbReference type="ChEBI" id="CHEBI:61557"/>
        <dbReference type="ChEBI" id="CHEBI:140395"/>
        <dbReference type="EC" id="2.7.7.48"/>
    </reaction>
</comment>
<comment type="similarity">
    <text evidence="1">Belongs to the RdRP family.</text>
</comment>
<feature type="region of interest" description="Disordered" evidence="2">
    <location>
        <begin position="1039"/>
        <end position="1062"/>
    </location>
</feature>
<dbReference type="Pfam" id="PF05183">
    <property type="entry name" value="RdRP"/>
    <property type="match status" value="1"/>
</dbReference>
<dbReference type="GeneID" id="6005300"/>
<evidence type="ECO:0000256" key="1">
    <source>
        <dbReference type="RuleBase" id="RU363098"/>
    </source>
</evidence>
<dbReference type="InterPro" id="IPR057596">
    <property type="entry name" value="RDRP_core"/>
</dbReference>
<dbReference type="Proteomes" id="UP000001861">
    <property type="component" value="Unassembled WGS sequence"/>
</dbReference>
<keyword evidence="1" id="KW-0694">RNA-binding</keyword>
<dbReference type="VEuPathDB" id="FungiDB:CC1G_03668"/>
<dbReference type="OrthoDB" id="6513042at2759"/>
<dbReference type="PANTHER" id="PTHR23079:SF55">
    <property type="entry name" value="RNA-DIRECTED RNA POLYMERASE"/>
    <property type="match status" value="1"/>
</dbReference>
<dbReference type="AlphaFoldDB" id="A8N1X5"/>
<accession>A8N1X5</accession>
<protein>
    <recommendedName>
        <fullName evidence="1">RNA-dependent RNA polymerase</fullName>
        <ecNumber evidence="1">2.7.7.48</ecNumber>
    </recommendedName>
</protein>
<evidence type="ECO:0000313" key="5">
    <source>
        <dbReference type="Proteomes" id="UP000001861"/>
    </source>
</evidence>
<feature type="compositionally biased region" description="Basic residues" evidence="2">
    <location>
        <begin position="1047"/>
        <end position="1056"/>
    </location>
</feature>
<keyword evidence="1" id="KW-0548">Nucleotidyltransferase</keyword>
<evidence type="ECO:0000259" key="3">
    <source>
        <dbReference type="Pfam" id="PF05183"/>
    </source>
</evidence>
<dbReference type="RefSeq" id="XP_001828874.1">
    <property type="nucleotide sequence ID" value="XM_001828822.1"/>
</dbReference>
<feature type="domain" description="RDRP core" evidence="3">
    <location>
        <begin position="428"/>
        <end position="1031"/>
    </location>
</feature>
<sequence>MEIFMNRLSYSYNHTQITHHLAHYLHRPEFLDDPTAPFNFHVQLHRDKIGTGRLHAGHGRLTLPTEELGWRFLQIYGPGGTRVISMGGMIISFERSRGQVKQDILANIRLLPFRDPRLAEEEEQRSGELSSTQIPIGTIQFGWDCRDGVVSIEAEDSPRVCILCFDEDRRQFRIKFVPSTASTNQEYIIAIRTSSIQSMSVHTYLYRENVLLFFLSDPPTYETVPTSVSLEQAMSALSTQPNSNSRPLRRQLTFLPIPNHERVAPFASLVVRLVFQSADGVRQFNELRNLANFHRGATYEYPIARRGLFSREAIEEFERWTRKLRWEVSYQVESIVRDLSVDIKEMLDILPDIDQLAKAKGKEYAAAMLKTFGRKVKTLYRSEEHEDNAPDSVRECFELTLEEFSKAHTTPTLEPTDGSLYQAQHVTITPTKILLEGPFPERSNRVIRAYEPRHQESFLRVTFADEGRLQYRSNDRELDHEAFVRERFGEFLLNGLTIAKRHFRFLAYSQSALKEHSVWFVKPFVDTKHGLVNAESIIHSLGNFDGLDFDSQLMHCPARYAARLSQAFTATDACIIEVEEIINGRDIEVVSPEGQKYCFTDGVGTLSPELAREIWKHLKRTKRRARSVKGHPAAYQVRFMGSKGMLSVDYRLQGSTIYLRPSMIKFEAPNSRAIEIARSFDRPTPYFLNRPLITLLEGLGVPLSTFKFFQDRAVRETQQAASSLATAAAMLDTYGLGASFRLPSVMNSLNKLGIPVLNQDRFLSRAMEYAINHILRLLKNHARIPVPGAWTLVGVADVHRFLQPRQIFAYVKPLNSRGIYLEGPVLISRSPTIHPGDVQLVQAIGHPPPDSPFAHEPLANTVVFSVLGDRPLPSCLGGGDLDGDIYNLIPLEDPQRPELRGFTPVRPLQAPSQYAPAQRKILDRKATMRDVAEFVMEYILSDVLGIIAINWLIIADQSPRGIYDSDCLKLADLHSDAVDYPKTGNPVALTNIPRLKYRTKPDWNAPETVDTSASGNYYTSSKAIGKLFRAIELPVEMESTQGGTRVQSHRSRRRQGRNANTHSSAIPMLSREPYFSIIERRVGEFIATEEPFRTGIDEETEGIYAKFTSELEGICWSHTLSTARDACLKEEEALIGTITQKTSQPRKRKDLIARLREKTDILVRGTREALEGSESDTEEDYLQRAWFAWLLSLDKGLEFGARSFGWVTLGAVFDAIRQIEEREDRERLRLYN</sequence>